<comment type="caution">
    <text evidence="8">The sequence shown here is derived from an EMBL/GenBank/DDBJ whole genome shotgun (WGS) entry which is preliminary data.</text>
</comment>
<sequence length="307" mass="33318">MLAVVQKYSAAMVVFLTLNAGAVTVEHKAGTTVLSEIPQRVAALNWTQAEILLTLGITPAGVTTIKGYRQWQSDTPPMPEGVTELGHRSEPSLEAIAALKPDLILGYDWRHNRIYPELNAIAPTVLYGQYPSEEDQRDYLVRMQDIFLSVAAIFQHQKQAAMKLSEMQQALSHGRMLIRKAELTGHPVVVGKFVGMGLGLRVYGKSSLAGAVVEGIGLENGWSATLPGRDFTHVDLLKLTTIGDASLIIIGQLPDNGQGMTVSPVWQALPAVREGRVYHVPALWSFGGPESVMRMTRAFVGQLVPGA</sequence>
<dbReference type="PROSITE" id="PS50983">
    <property type="entry name" value="FE_B12_PBP"/>
    <property type="match status" value="1"/>
</dbReference>
<reference evidence="8 9" key="1">
    <citation type="submission" date="2022-10" db="EMBL/GenBank/DDBJ databases">
        <title>High-quality genome sequences of two octocoral-associated bacteria, Endozoicomonas euniceicola EF212 and Endozoicomonas gorgoniicola PS125.</title>
        <authorList>
            <person name="Chiou Y.-J."/>
            <person name="Chen Y.-H."/>
        </authorList>
    </citation>
    <scope>NUCLEOTIDE SEQUENCE [LARGE SCALE GENOMIC DNA]</scope>
    <source>
        <strain evidence="8 9">PS125</strain>
    </source>
</reference>
<evidence type="ECO:0000256" key="6">
    <source>
        <dbReference type="SAM" id="SignalP"/>
    </source>
</evidence>
<dbReference type="Gene3D" id="3.40.50.1980">
    <property type="entry name" value="Nitrogenase molybdenum iron protein domain"/>
    <property type="match status" value="2"/>
</dbReference>
<keyword evidence="9" id="KW-1185">Reference proteome</keyword>
<dbReference type="EMBL" id="JAPFCC010000001">
    <property type="protein sequence ID" value="MCW7555152.1"/>
    <property type="molecule type" value="Genomic_DNA"/>
</dbReference>
<evidence type="ECO:0000256" key="3">
    <source>
        <dbReference type="ARBA" id="ARBA00022448"/>
    </source>
</evidence>
<evidence type="ECO:0000256" key="5">
    <source>
        <dbReference type="ARBA" id="ARBA00022729"/>
    </source>
</evidence>
<keyword evidence="5 6" id="KW-0732">Signal</keyword>
<evidence type="ECO:0000259" key="7">
    <source>
        <dbReference type="PROSITE" id="PS50983"/>
    </source>
</evidence>
<evidence type="ECO:0000313" key="8">
    <source>
        <dbReference type="EMBL" id="MCW7555152.1"/>
    </source>
</evidence>
<keyword evidence="4" id="KW-0408">Iron</keyword>
<organism evidence="8 9">
    <name type="scientific">Endozoicomonas gorgoniicola</name>
    <dbReference type="NCBI Taxonomy" id="1234144"/>
    <lineage>
        <taxon>Bacteria</taxon>
        <taxon>Pseudomonadati</taxon>
        <taxon>Pseudomonadota</taxon>
        <taxon>Gammaproteobacteria</taxon>
        <taxon>Oceanospirillales</taxon>
        <taxon>Endozoicomonadaceae</taxon>
        <taxon>Endozoicomonas</taxon>
    </lineage>
</organism>
<dbReference type="PRINTS" id="PR01715">
    <property type="entry name" value="FERRIBNDNGPP"/>
</dbReference>
<proteinExistence type="inferred from homology"/>
<keyword evidence="4" id="KW-0406">Ion transport</keyword>
<dbReference type="Pfam" id="PF01497">
    <property type="entry name" value="Peripla_BP_2"/>
    <property type="match status" value="1"/>
</dbReference>
<feature type="domain" description="Fe/B12 periplasmic-binding" evidence="7">
    <location>
        <begin position="40"/>
        <end position="307"/>
    </location>
</feature>
<dbReference type="PANTHER" id="PTHR30532:SF1">
    <property type="entry name" value="IRON(3+)-HYDROXAMATE-BINDING PROTEIN FHUD"/>
    <property type="match status" value="1"/>
</dbReference>
<accession>A0ABT3N0K4</accession>
<dbReference type="Proteomes" id="UP001209854">
    <property type="component" value="Unassembled WGS sequence"/>
</dbReference>
<dbReference type="PANTHER" id="PTHR30532">
    <property type="entry name" value="IRON III DICITRATE-BINDING PERIPLASMIC PROTEIN"/>
    <property type="match status" value="1"/>
</dbReference>
<dbReference type="InterPro" id="IPR051313">
    <property type="entry name" value="Bact_iron-sidero_bind"/>
</dbReference>
<evidence type="ECO:0000256" key="1">
    <source>
        <dbReference type="ARBA" id="ARBA00004196"/>
    </source>
</evidence>
<feature type="signal peptide" evidence="6">
    <location>
        <begin position="1"/>
        <end position="22"/>
    </location>
</feature>
<protein>
    <submittedName>
        <fullName evidence="8">Iron-siderophore ABC transporter substrate-binding protein</fullName>
    </submittedName>
</protein>
<name>A0ABT3N0K4_9GAMM</name>
<evidence type="ECO:0000313" key="9">
    <source>
        <dbReference type="Proteomes" id="UP001209854"/>
    </source>
</evidence>
<evidence type="ECO:0000256" key="2">
    <source>
        <dbReference type="ARBA" id="ARBA00008814"/>
    </source>
</evidence>
<keyword evidence="3" id="KW-0813">Transport</keyword>
<gene>
    <name evidence="8" type="ORF">NX722_21495</name>
</gene>
<dbReference type="SUPFAM" id="SSF53807">
    <property type="entry name" value="Helical backbone' metal receptor"/>
    <property type="match status" value="1"/>
</dbReference>
<dbReference type="RefSeq" id="WP_262564933.1">
    <property type="nucleotide sequence ID" value="NZ_JAPFCC010000001.1"/>
</dbReference>
<comment type="subcellular location">
    <subcellularLocation>
        <location evidence="1">Cell envelope</location>
    </subcellularLocation>
</comment>
<dbReference type="InterPro" id="IPR002491">
    <property type="entry name" value="ABC_transptr_periplasmic_BD"/>
</dbReference>
<keyword evidence="4" id="KW-0410">Iron transport</keyword>
<evidence type="ECO:0000256" key="4">
    <source>
        <dbReference type="ARBA" id="ARBA00022496"/>
    </source>
</evidence>
<dbReference type="CDD" id="cd01146">
    <property type="entry name" value="FhuD"/>
    <property type="match status" value="1"/>
</dbReference>
<feature type="chain" id="PRO_5045681856" evidence="6">
    <location>
        <begin position="23"/>
        <end position="307"/>
    </location>
</feature>
<comment type="similarity">
    <text evidence="2">Belongs to the bacterial solute-binding protein 8 family.</text>
</comment>